<keyword evidence="1" id="KW-1133">Transmembrane helix</keyword>
<dbReference type="PROSITE" id="PS51257">
    <property type="entry name" value="PROKAR_LIPOPROTEIN"/>
    <property type="match status" value="1"/>
</dbReference>
<dbReference type="STRING" id="1905730.W5S_3425"/>
<organism evidence="2 3">
    <name type="scientific">Pectobacterium parmentieri</name>
    <dbReference type="NCBI Taxonomy" id="1905730"/>
    <lineage>
        <taxon>Bacteria</taxon>
        <taxon>Pseudomonadati</taxon>
        <taxon>Pseudomonadota</taxon>
        <taxon>Gammaproteobacteria</taxon>
        <taxon>Enterobacterales</taxon>
        <taxon>Pectobacteriaceae</taxon>
        <taxon>Pectobacterium</taxon>
    </lineage>
</organism>
<feature type="transmembrane region" description="Helical" evidence="1">
    <location>
        <begin position="6"/>
        <end position="26"/>
    </location>
</feature>
<dbReference type="eggNOG" id="ENOG5031HUX">
    <property type="taxonomic scope" value="Bacteria"/>
</dbReference>
<dbReference type="AlphaFoldDB" id="A0A0H3I687"/>
<dbReference type="RefSeq" id="WP_014700969.1">
    <property type="nucleotide sequence ID" value="NC_017845.1"/>
</dbReference>
<protein>
    <submittedName>
        <fullName evidence="2">Membrane protein</fullName>
    </submittedName>
</protein>
<evidence type="ECO:0000313" key="2">
    <source>
        <dbReference type="EMBL" id="AFI91495.1"/>
    </source>
</evidence>
<keyword evidence="1" id="KW-0812">Transmembrane</keyword>
<keyword evidence="1" id="KW-0472">Membrane</keyword>
<name>A0A0H3I687_PECPM</name>
<reference evidence="2 3" key="1">
    <citation type="journal article" date="2012" name="J. Bacteriol.">
        <title>Genome sequence of Pectobacterium sp. strain SCC3193.</title>
        <authorList>
            <person name="Koskinen J.P."/>
            <person name="Laine P."/>
            <person name="Niemi O."/>
            <person name="Nykyri J."/>
            <person name="Harjunpaa H."/>
            <person name="Auvinen P."/>
            <person name="Paulin L."/>
            <person name="Pirhonen M."/>
            <person name="Palva T."/>
            <person name="Holm L."/>
        </authorList>
    </citation>
    <scope>NUCLEOTIDE SEQUENCE [LARGE SCALE GENOMIC DNA]</scope>
    <source>
        <strain evidence="2 3">SCC3193</strain>
    </source>
</reference>
<dbReference type="Proteomes" id="UP000008044">
    <property type="component" value="Chromosome"/>
</dbReference>
<evidence type="ECO:0000256" key="1">
    <source>
        <dbReference type="SAM" id="Phobius"/>
    </source>
</evidence>
<evidence type="ECO:0000313" key="3">
    <source>
        <dbReference type="Proteomes" id="UP000008044"/>
    </source>
</evidence>
<sequence length="212" mass="24488">MKSKFIISGVLGFWGIACVLMAILMTDQTEKQHSLVTGALSFSLFFSPLLFHPVSTAIGRFKTQAFQCNQRRNRYHIHLNPWSKTGGLTMERLCFYWSGLVTLTSTMLEKDNATIVMSSHLLNSSWRISRLRQRFPGSDYHFHVMQRTVGATEAIGLQIEVFLKEWRWFYPAPTGAIVVIRRKRIFSRQKTINASRRVPAYSKSIHKRSRSE</sequence>
<dbReference type="HOGENOM" id="CLU_113344_0_0_6"/>
<dbReference type="KEGG" id="pec:W5S_3425"/>
<accession>A0A0H3I687</accession>
<gene>
    <name evidence="2" type="ordered locus">W5S_3425</name>
</gene>
<dbReference type="EMBL" id="CP003415">
    <property type="protein sequence ID" value="AFI91495.1"/>
    <property type="molecule type" value="Genomic_DNA"/>
</dbReference>
<proteinExistence type="predicted"/>
<feature type="transmembrane region" description="Helical" evidence="1">
    <location>
        <begin position="33"/>
        <end position="51"/>
    </location>
</feature>